<keyword evidence="2" id="KW-1133">Transmembrane helix</keyword>
<organism evidence="4 5">
    <name type="scientific">Allacma fusca</name>
    <dbReference type="NCBI Taxonomy" id="39272"/>
    <lineage>
        <taxon>Eukaryota</taxon>
        <taxon>Metazoa</taxon>
        <taxon>Ecdysozoa</taxon>
        <taxon>Arthropoda</taxon>
        <taxon>Hexapoda</taxon>
        <taxon>Collembola</taxon>
        <taxon>Symphypleona</taxon>
        <taxon>Sminthuridae</taxon>
        <taxon>Allacma</taxon>
    </lineage>
</organism>
<feature type="compositionally biased region" description="Basic and acidic residues" evidence="1">
    <location>
        <begin position="89"/>
        <end position="98"/>
    </location>
</feature>
<dbReference type="Proteomes" id="UP000708208">
    <property type="component" value="Unassembled WGS sequence"/>
</dbReference>
<feature type="chain" id="PRO_5035260552" evidence="3">
    <location>
        <begin position="22"/>
        <end position="147"/>
    </location>
</feature>
<comment type="caution">
    <text evidence="4">The sequence shown here is derived from an EMBL/GenBank/DDBJ whole genome shotgun (WGS) entry which is preliminary data.</text>
</comment>
<sequence length="147" mass="16295">MQLLNPKSMLVLLLLVEVVFGLTVPKSFDGADFKASEHLSNVELNKEGKKLIHDIGLYNHQKDQGGRTSDNEIISQSAEVNVKSSEQVDQTRNKRETPPEGQFGVTLWETITHHTWTIALGAISLICIVGAVAVLACKHKRTEYTEV</sequence>
<feature type="signal peptide" evidence="3">
    <location>
        <begin position="1"/>
        <end position="21"/>
    </location>
</feature>
<evidence type="ECO:0000256" key="2">
    <source>
        <dbReference type="SAM" id="Phobius"/>
    </source>
</evidence>
<keyword evidence="2" id="KW-0812">Transmembrane</keyword>
<dbReference type="AlphaFoldDB" id="A0A8J2JP30"/>
<evidence type="ECO:0000313" key="4">
    <source>
        <dbReference type="EMBL" id="CAG7722608.1"/>
    </source>
</evidence>
<evidence type="ECO:0000256" key="1">
    <source>
        <dbReference type="SAM" id="MobiDB-lite"/>
    </source>
</evidence>
<reference evidence="4" key="1">
    <citation type="submission" date="2021-06" db="EMBL/GenBank/DDBJ databases">
        <authorList>
            <person name="Hodson N. C."/>
            <person name="Mongue J. A."/>
            <person name="Jaron S. K."/>
        </authorList>
    </citation>
    <scope>NUCLEOTIDE SEQUENCE</scope>
</reference>
<protein>
    <submittedName>
        <fullName evidence="4">Uncharacterized protein</fullName>
    </submittedName>
</protein>
<accession>A0A8J2JP30</accession>
<keyword evidence="5" id="KW-1185">Reference proteome</keyword>
<gene>
    <name evidence="4" type="ORF">AFUS01_LOCUS11737</name>
</gene>
<keyword evidence="3" id="KW-0732">Signal</keyword>
<proteinExistence type="predicted"/>
<name>A0A8J2JP30_9HEXA</name>
<keyword evidence="2" id="KW-0472">Membrane</keyword>
<evidence type="ECO:0000256" key="3">
    <source>
        <dbReference type="SAM" id="SignalP"/>
    </source>
</evidence>
<evidence type="ECO:0000313" key="5">
    <source>
        <dbReference type="Proteomes" id="UP000708208"/>
    </source>
</evidence>
<feature type="region of interest" description="Disordered" evidence="1">
    <location>
        <begin position="80"/>
        <end position="100"/>
    </location>
</feature>
<feature type="transmembrane region" description="Helical" evidence="2">
    <location>
        <begin position="116"/>
        <end position="137"/>
    </location>
</feature>
<dbReference type="EMBL" id="CAJVCH010090841">
    <property type="protein sequence ID" value="CAG7722608.1"/>
    <property type="molecule type" value="Genomic_DNA"/>
</dbReference>